<dbReference type="PANTHER" id="PTHR43228">
    <property type="entry name" value="TWO-COMPONENT RESPONSE REGULATOR"/>
    <property type="match status" value="1"/>
</dbReference>
<name>A0A3Q0L7F2_VIBVU</name>
<evidence type="ECO:0000313" key="4">
    <source>
        <dbReference type="EMBL" id="AAO11514.2"/>
    </source>
</evidence>
<dbReference type="PANTHER" id="PTHR43228:SF1">
    <property type="entry name" value="TWO-COMPONENT RESPONSE REGULATOR ARR22"/>
    <property type="match status" value="1"/>
</dbReference>
<dbReference type="Proteomes" id="UP000002275">
    <property type="component" value="Chromosome I"/>
</dbReference>
<dbReference type="InterPro" id="IPR052048">
    <property type="entry name" value="ST_Response_Regulator"/>
</dbReference>
<dbReference type="AlphaFoldDB" id="A0A3Q0L7F2"/>
<dbReference type="Gene3D" id="1.25.40.10">
    <property type="entry name" value="Tetratricopeptide repeat domain"/>
    <property type="match status" value="1"/>
</dbReference>
<protein>
    <submittedName>
        <fullName evidence="4">Response regulator VieB</fullName>
    </submittedName>
</protein>
<evidence type="ECO:0000259" key="3">
    <source>
        <dbReference type="PROSITE" id="PS50110"/>
    </source>
</evidence>
<keyword evidence="1" id="KW-0597">Phosphoprotein</keyword>
<dbReference type="InterPro" id="IPR011990">
    <property type="entry name" value="TPR-like_helical_dom_sf"/>
</dbReference>
<evidence type="ECO:0000256" key="1">
    <source>
        <dbReference type="PROSITE-ProRule" id="PRU00169"/>
    </source>
</evidence>
<accession>A0A3Q0L7F2</accession>
<feature type="coiled-coil region" evidence="2">
    <location>
        <begin position="180"/>
        <end position="232"/>
    </location>
</feature>
<reference evidence="5" key="1">
    <citation type="submission" date="2002-12" db="EMBL/GenBank/DDBJ databases">
        <title>Complete genome sequence of Vibrio vulnificus CMCP6.</title>
        <authorList>
            <person name="Rhee J.H."/>
            <person name="Kim S.Y."/>
            <person name="Chung S.S."/>
            <person name="Kim J.J."/>
            <person name="Moon Y.H."/>
            <person name="Jeong H."/>
            <person name="Choy H.E."/>
        </authorList>
    </citation>
    <scope>NUCLEOTIDE SEQUENCE [LARGE SCALE GENOMIC DNA]</scope>
    <source>
        <strain evidence="5">CMCP6</strain>
    </source>
</reference>
<dbReference type="GO" id="GO:0000160">
    <property type="term" value="P:phosphorelay signal transduction system"/>
    <property type="evidence" value="ECO:0007669"/>
    <property type="project" value="InterPro"/>
</dbReference>
<dbReference type="RefSeq" id="WP_011080993.1">
    <property type="nucleotide sequence ID" value="NC_004459.3"/>
</dbReference>
<dbReference type="InterPro" id="IPR011006">
    <property type="entry name" value="CheY-like_superfamily"/>
</dbReference>
<dbReference type="PROSITE" id="PS50110">
    <property type="entry name" value="RESPONSE_REGULATORY"/>
    <property type="match status" value="1"/>
</dbReference>
<sequence length="548" mass="63907">MKEDYSNYKVLIADDSRLVVNSVNLAIKQLGFHSDNIHLAYKPSEVIALCKSVDMDIIILDYNFNSNLNGHQIFYELSHYKSIKPTTIFVYVTGENALKTVKTILESGPDDYILKPFTQPAIKGRLRTIIKKKNSLMPIYERIEHNDFEQAITECDDLLPFFPQHNLTIRQLKSKSLISLKRYEEAKQEYQQLLKENSYDWIKTSLANVMILNDENEEAKNILEQVSDKKLNHLYHDEMSNVKAYENDVPAAIKHLKVATMLLEAGLDRELIIANLSISCDSYDEAFKYIKLYYTHNNNTFKVTDRTRLLYVQYFLYRCFSSNTLNNIDNALLTVKSEIDRLGRVESFSLQYDLVMSTIALLKQDLGESYRLLSHVMSKLNDGNFDFYDMYHLVFVLEKMSFINQLPEYVLKCKSLIDESMHPNIMRSQIHMQNSQERRLKDKIDRSEEIKRDIRKLSSNPANFSKIIDLFCQLHEIFPKSIEFCLFFVKFVAVNEKQYQGENSIHLMLNQCNRNLNELLSAEKIKKIGYEKIYSTALGNVNGYKKTA</sequence>
<dbReference type="SUPFAM" id="SSF52172">
    <property type="entry name" value="CheY-like"/>
    <property type="match status" value="1"/>
</dbReference>
<dbReference type="EMBL" id="AE016795">
    <property type="protein sequence ID" value="AAO11514.2"/>
    <property type="molecule type" value="Genomic_DNA"/>
</dbReference>
<dbReference type="KEGG" id="vvu:VV1_3201"/>
<dbReference type="Pfam" id="PF00072">
    <property type="entry name" value="Response_reg"/>
    <property type="match status" value="1"/>
</dbReference>
<dbReference type="SUPFAM" id="SSF48452">
    <property type="entry name" value="TPR-like"/>
    <property type="match status" value="1"/>
</dbReference>
<reference evidence="4 5" key="2">
    <citation type="journal article" date="2003" name="Infect. Immun.">
        <title>Characterization and pathogenic significance of Vibrio vulnificus antigens preferentially expressed in septicemic patients.</title>
        <authorList>
            <person name="Kim Y.R."/>
            <person name="Lee S.E."/>
            <person name="Kim C.M."/>
            <person name="Kim S.Y."/>
            <person name="Shin E.K."/>
            <person name="Shin D.H."/>
            <person name="Chung S.S."/>
            <person name="Choy H.E."/>
            <person name="Progulske-Fox A."/>
            <person name="Hillman J.D."/>
            <person name="Handfield M."/>
            <person name="Rhee J.H."/>
        </authorList>
    </citation>
    <scope>NUCLEOTIDE SEQUENCE [LARGE SCALE GENOMIC DNA]</scope>
    <source>
        <strain evidence="4 5">CMCP6</strain>
    </source>
</reference>
<dbReference type="SMART" id="SM00448">
    <property type="entry name" value="REC"/>
    <property type="match status" value="1"/>
</dbReference>
<reference evidence="4 5" key="3">
    <citation type="journal article" date="2011" name="Mol. Syst. Biol.">
        <title>Integrative genome-scale metabolic analysis of Vibrio vulnificus for drug targeting and discovery.</title>
        <authorList>
            <person name="Kim H.U."/>
            <person name="Kim S.Y."/>
            <person name="Jeong H."/>
            <person name="Kim T.Y."/>
            <person name="Kim J.J."/>
            <person name="Choy H.E."/>
            <person name="Yi K.Y."/>
            <person name="Rhee J.H."/>
            <person name="Lee S.Y."/>
        </authorList>
    </citation>
    <scope>NUCLEOTIDE SEQUENCE [LARGE SCALE GENOMIC DNA]</scope>
    <source>
        <strain evidence="4 5">CMCP6</strain>
    </source>
</reference>
<organism evidence="4 5">
    <name type="scientific">Vibrio vulnificus (strain CMCP6)</name>
    <dbReference type="NCBI Taxonomy" id="216895"/>
    <lineage>
        <taxon>Bacteria</taxon>
        <taxon>Pseudomonadati</taxon>
        <taxon>Pseudomonadota</taxon>
        <taxon>Gammaproteobacteria</taxon>
        <taxon>Vibrionales</taxon>
        <taxon>Vibrionaceae</taxon>
        <taxon>Vibrio</taxon>
    </lineage>
</organism>
<dbReference type="PIRSF" id="PIRSF011521">
    <property type="entry name" value="VieB"/>
    <property type="match status" value="1"/>
</dbReference>
<dbReference type="InterPro" id="IPR001789">
    <property type="entry name" value="Sig_transdc_resp-reg_receiver"/>
</dbReference>
<gene>
    <name evidence="4" type="ordered locus">VV1_3201</name>
</gene>
<keyword evidence="2" id="KW-0175">Coiled coil</keyword>
<feature type="modified residue" description="4-aspartylphosphate" evidence="1">
    <location>
        <position position="61"/>
    </location>
</feature>
<evidence type="ECO:0000256" key="2">
    <source>
        <dbReference type="SAM" id="Coils"/>
    </source>
</evidence>
<feature type="domain" description="Response regulatory" evidence="3">
    <location>
        <begin position="9"/>
        <end position="130"/>
    </location>
</feature>
<dbReference type="InterPro" id="IPR014460">
    <property type="entry name" value="Sig_transdc_resp-reg_VieB"/>
</dbReference>
<evidence type="ECO:0000313" key="5">
    <source>
        <dbReference type="Proteomes" id="UP000002275"/>
    </source>
</evidence>
<dbReference type="Gene3D" id="3.40.50.2300">
    <property type="match status" value="1"/>
</dbReference>
<proteinExistence type="predicted"/>